<dbReference type="InterPro" id="IPR013785">
    <property type="entry name" value="Aldolase_TIM"/>
</dbReference>
<dbReference type="InterPro" id="IPR035587">
    <property type="entry name" value="DUS-like_FMN-bd"/>
</dbReference>
<evidence type="ECO:0000256" key="12">
    <source>
        <dbReference type="PIRSR" id="PIRSR006621-1"/>
    </source>
</evidence>
<evidence type="ECO:0000256" key="2">
    <source>
        <dbReference type="ARBA" id="ARBA00022555"/>
    </source>
</evidence>
<reference evidence="15 16" key="1">
    <citation type="submission" date="2019-08" db="EMBL/GenBank/DDBJ databases">
        <title>In-depth cultivation of the pig gut microbiome towards novel bacterial diversity and tailored functional studies.</title>
        <authorList>
            <person name="Wylensek D."/>
            <person name="Hitch T.C.A."/>
            <person name="Clavel T."/>
        </authorList>
    </citation>
    <scope>NUCLEOTIDE SEQUENCE [LARGE SCALE GENOMIC DNA]</scope>
    <source>
        <strain evidence="15 16">SM-530-WT-4B</strain>
    </source>
</reference>
<keyword evidence="2" id="KW-0820">tRNA-binding</keyword>
<keyword evidence="6" id="KW-0521">NADP</keyword>
<dbReference type="GO" id="GO:0017150">
    <property type="term" value="F:tRNA dihydrouridine synthase activity"/>
    <property type="evidence" value="ECO:0007669"/>
    <property type="project" value="InterPro"/>
</dbReference>
<feature type="active site" description="Proton donor" evidence="12">
    <location>
        <position position="105"/>
    </location>
</feature>
<evidence type="ECO:0000256" key="8">
    <source>
        <dbReference type="ARBA" id="ARBA00023002"/>
    </source>
</evidence>
<accession>A0A6L5Y8N8</accession>
<dbReference type="PANTHER" id="PTHR45846">
    <property type="entry name" value="TRNA-DIHYDROURIDINE(47) SYNTHASE [NAD(P)(+)]-LIKE"/>
    <property type="match status" value="1"/>
</dbReference>
<name>A0A6L5Y8N8_9BACT</name>
<dbReference type="GO" id="GO:0000049">
    <property type="term" value="F:tRNA binding"/>
    <property type="evidence" value="ECO:0007669"/>
    <property type="project" value="UniProtKB-KW"/>
</dbReference>
<dbReference type="CDD" id="cd02801">
    <property type="entry name" value="DUS_like_FMN"/>
    <property type="match status" value="1"/>
</dbReference>
<dbReference type="PANTHER" id="PTHR45846:SF1">
    <property type="entry name" value="TRNA-DIHYDROURIDINE(47) SYNTHASE [NAD(P)(+)]-LIKE"/>
    <property type="match status" value="1"/>
</dbReference>
<keyword evidence="3 11" id="KW-0285">Flavoprotein</keyword>
<evidence type="ECO:0000256" key="4">
    <source>
        <dbReference type="ARBA" id="ARBA00022643"/>
    </source>
</evidence>
<evidence type="ECO:0000256" key="1">
    <source>
        <dbReference type="ARBA" id="ARBA00002790"/>
    </source>
</evidence>
<keyword evidence="16" id="KW-1185">Reference proteome</keyword>
<comment type="cofactor">
    <cofactor evidence="11 13">
        <name>FMN</name>
        <dbReference type="ChEBI" id="CHEBI:58210"/>
    </cofactor>
</comment>
<evidence type="ECO:0000256" key="7">
    <source>
        <dbReference type="ARBA" id="ARBA00022884"/>
    </source>
</evidence>
<gene>
    <name evidence="15" type="ORF">FYJ74_01165</name>
</gene>
<keyword evidence="13" id="KW-0547">Nucleotide-binding</keyword>
<evidence type="ECO:0000313" key="16">
    <source>
        <dbReference type="Proteomes" id="UP000473699"/>
    </source>
</evidence>
<comment type="catalytic activity">
    <reaction evidence="10">
        <text>a 5,6-dihydrouridine in tRNA + NAD(+) = a uridine in tRNA + NADH + H(+)</text>
        <dbReference type="Rhea" id="RHEA:54452"/>
        <dbReference type="Rhea" id="RHEA-COMP:13339"/>
        <dbReference type="Rhea" id="RHEA-COMP:13887"/>
        <dbReference type="ChEBI" id="CHEBI:15378"/>
        <dbReference type="ChEBI" id="CHEBI:57540"/>
        <dbReference type="ChEBI" id="CHEBI:57945"/>
        <dbReference type="ChEBI" id="CHEBI:65315"/>
        <dbReference type="ChEBI" id="CHEBI:74443"/>
    </reaction>
</comment>
<feature type="binding site" evidence="13">
    <location>
        <position position="143"/>
    </location>
    <ligand>
        <name>FMN</name>
        <dbReference type="ChEBI" id="CHEBI:58210"/>
    </ligand>
</feature>
<evidence type="ECO:0000256" key="3">
    <source>
        <dbReference type="ARBA" id="ARBA00022630"/>
    </source>
</evidence>
<comment type="function">
    <text evidence="1 11">Catalyzes the synthesis of 5,6-dihydrouridine (D), a modified base found in the D-loop of most tRNAs, via the reduction of the C5-C6 double bond in target uridines.</text>
</comment>
<comment type="similarity">
    <text evidence="11">Belongs to the dus family.</text>
</comment>
<keyword evidence="7" id="KW-0694">RNA-binding</keyword>
<dbReference type="InterPro" id="IPR001269">
    <property type="entry name" value="DUS_fam"/>
</dbReference>
<dbReference type="EMBL" id="VUNH01000001">
    <property type="protein sequence ID" value="MST54664.1"/>
    <property type="molecule type" value="Genomic_DNA"/>
</dbReference>
<dbReference type="Pfam" id="PF01207">
    <property type="entry name" value="Dus"/>
    <property type="match status" value="1"/>
</dbReference>
<dbReference type="SUPFAM" id="SSF51395">
    <property type="entry name" value="FMN-linked oxidoreductases"/>
    <property type="match status" value="1"/>
</dbReference>
<dbReference type="RefSeq" id="WP_154527790.1">
    <property type="nucleotide sequence ID" value="NZ_JAXDZJ010000143.1"/>
</dbReference>
<dbReference type="EC" id="1.3.1.-" evidence="11"/>
<dbReference type="AlphaFoldDB" id="A0A6L5Y8N8"/>
<comment type="catalytic activity">
    <reaction evidence="9">
        <text>a 5,6-dihydrouridine in tRNA + NADP(+) = a uridine in tRNA + NADPH + H(+)</text>
        <dbReference type="Rhea" id="RHEA:23624"/>
        <dbReference type="Rhea" id="RHEA-COMP:13339"/>
        <dbReference type="Rhea" id="RHEA-COMP:13887"/>
        <dbReference type="ChEBI" id="CHEBI:15378"/>
        <dbReference type="ChEBI" id="CHEBI:57783"/>
        <dbReference type="ChEBI" id="CHEBI:58349"/>
        <dbReference type="ChEBI" id="CHEBI:65315"/>
        <dbReference type="ChEBI" id="CHEBI:74443"/>
    </reaction>
</comment>
<comment type="caution">
    <text evidence="15">The sequence shown here is derived from an EMBL/GenBank/DDBJ whole genome shotgun (WGS) entry which is preliminary data.</text>
</comment>
<keyword evidence="8 11" id="KW-0560">Oxidoreductase</keyword>
<dbReference type="Gene3D" id="1.10.1200.80">
    <property type="entry name" value="Putative flavin oxidoreducatase, domain 2"/>
    <property type="match status" value="1"/>
</dbReference>
<feature type="domain" description="DUS-like FMN-binding" evidence="14">
    <location>
        <begin position="18"/>
        <end position="314"/>
    </location>
</feature>
<dbReference type="PIRSF" id="PIRSF006621">
    <property type="entry name" value="Dus"/>
    <property type="match status" value="1"/>
</dbReference>
<feature type="binding site" evidence="13">
    <location>
        <position position="74"/>
    </location>
    <ligand>
        <name>FMN</name>
        <dbReference type="ChEBI" id="CHEBI:58210"/>
    </ligand>
</feature>
<evidence type="ECO:0000256" key="10">
    <source>
        <dbReference type="ARBA" id="ARBA00048802"/>
    </source>
</evidence>
<protein>
    <recommendedName>
        <fullName evidence="11">tRNA-dihydrouridine synthase</fullName>
        <ecNumber evidence="11">1.3.1.-</ecNumber>
    </recommendedName>
</protein>
<evidence type="ECO:0000313" key="15">
    <source>
        <dbReference type="EMBL" id="MST54664.1"/>
    </source>
</evidence>
<evidence type="ECO:0000256" key="6">
    <source>
        <dbReference type="ARBA" id="ARBA00022857"/>
    </source>
</evidence>
<dbReference type="InterPro" id="IPR024036">
    <property type="entry name" value="tRNA-dHydroUridine_Synthase_C"/>
</dbReference>
<proteinExistence type="inferred from homology"/>
<organism evidence="15 16">
    <name type="scientific">Pyramidobacter porci</name>
    <dbReference type="NCBI Taxonomy" id="2605789"/>
    <lineage>
        <taxon>Bacteria</taxon>
        <taxon>Thermotogati</taxon>
        <taxon>Synergistota</taxon>
        <taxon>Synergistia</taxon>
        <taxon>Synergistales</taxon>
        <taxon>Dethiosulfovibrionaceae</taxon>
        <taxon>Pyramidobacter</taxon>
    </lineage>
</organism>
<feature type="binding site" evidence="13">
    <location>
        <position position="176"/>
    </location>
    <ligand>
        <name>FMN</name>
        <dbReference type="ChEBI" id="CHEBI:58210"/>
    </ligand>
</feature>
<evidence type="ECO:0000259" key="14">
    <source>
        <dbReference type="Pfam" id="PF01207"/>
    </source>
</evidence>
<dbReference type="Gene3D" id="3.20.20.70">
    <property type="entry name" value="Aldolase class I"/>
    <property type="match status" value="1"/>
</dbReference>
<dbReference type="Proteomes" id="UP000473699">
    <property type="component" value="Unassembled WGS sequence"/>
</dbReference>
<dbReference type="GO" id="GO:0050660">
    <property type="term" value="F:flavin adenine dinucleotide binding"/>
    <property type="evidence" value="ECO:0007669"/>
    <property type="project" value="InterPro"/>
</dbReference>
<sequence length="333" mass="36729">METKLTIGGVEVENPVFFAPLAGVSIAAVRRLFRRLGAAVTHTEMISSAGLLYAGTKTWRMTECTDDEKPLVLQLFTGDADSLCRSAERCLQSRSYAAFSINMACPMPKVHKKGAGSRLLQNPDVAFAMVRALKKFGLPVWPKIRKIVPDGREYRLDTLQFAEGLLAAGADNVTIHGRTPQQRYEGKADKREVVRAARRFEGKITASGDVYAPADVAFYLDNGCAAVLCARGAIADPFMVVHALQVLGYNVRMSHGDPSLEERAEILIGFADDLCRLHGERAALVLLRRFLSGFFRGRAGTAEFKRALASAKDWDSAYGLLRGWRSYFERGFM</sequence>
<feature type="binding site" evidence="13">
    <location>
        <begin position="230"/>
        <end position="231"/>
    </location>
    <ligand>
        <name>FMN</name>
        <dbReference type="ChEBI" id="CHEBI:58210"/>
    </ligand>
</feature>
<evidence type="ECO:0000256" key="5">
    <source>
        <dbReference type="ARBA" id="ARBA00022694"/>
    </source>
</evidence>
<evidence type="ECO:0000256" key="9">
    <source>
        <dbReference type="ARBA" id="ARBA00048205"/>
    </source>
</evidence>
<keyword evidence="5 11" id="KW-0819">tRNA processing</keyword>
<evidence type="ECO:0000256" key="11">
    <source>
        <dbReference type="PIRNR" id="PIRNR006621"/>
    </source>
</evidence>
<keyword evidence="4 11" id="KW-0288">FMN</keyword>
<evidence type="ECO:0000256" key="13">
    <source>
        <dbReference type="PIRSR" id="PIRSR006621-2"/>
    </source>
</evidence>